<gene>
    <name evidence="1" type="ORF">FA95DRAFT_1472601</name>
</gene>
<name>A0ACB8RKS9_9AGAM</name>
<sequence length="320" mass="35700">SSEAENLNVSHARFLADSPATTKWKDEEGSSTPSGLEGSAEDFDSITEGKGKLSPTSSHLFKLILPLGDVDARTTGESVKAPPPTVFLLHPSQPLTHVSRLIASSFAPTADPSIAFRSAAPSGRRVQWSGSTDVGDFVRDVARATEFTIHITPKESGAKPETVLTVEVPTFADRTRFLRRRLDVVMRQQGDMEGLKRECDHEARRGARRVAVSGFGVLVLYWGAVARLTFWDYGWDVMEPITYLSGLSTVICGYLWFLYQGREVSYSSVLDRSISTRRRALYKARGLDIDRWHDLHAEARALRREIGQIARDYDQDWKRG</sequence>
<feature type="non-terminal residue" evidence="1">
    <location>
        <position position="1"/>
    </location>
</feature>
<comment type="caution">
    <text evidence="1">The sequence shown here is derived from an EMBL/GenBank/DDBJ whole genome shotgun (WGS) entry which is preliminary data.</text>
</comment>
<dbReference type="Proteomes" id="UP000814033">
    <property type="component" value="Unassembled WGS sequence"/>
</dbReference>
<evidence type="ECO:0000313" key="1">
    <source>
        <dbReference type="EMBL" id="KAI0044859.1"/>
    </source>
</evidence>
<feature type="non-terminal residue" evidence="1">
    <location>
        <position position="320"/>
    </location>
</feature>
<accession>A0ACB8RKS9</accession>
<reference evidence="1" key="1">
    <citation type="submission" date="2021-02" db="EMBL/GenBank/DDBJ databases">
        <authorList>
            <consortium name="DOE Joint Genome Institute"/>
            <person name="Ahrendt S."/>
            <person name="Looney B.P."/>
            <person name="Miyauchi S."/>
            <person name="Morin E."/>
            <person name="Drula E."/>
            <person name="Courty P.E."/>
            <person name="Chicoki N."/>
            <person name="Fauchery L."/>
            <person name="Kohler A."/>
            <person name="Kuo A."/>
            <person name="Labutti K."/>
            <person name="Pangilinan J."/>
            <person name="Lipzen A."/>
            <person name="Riley R."/>
            <person name="Andreopoulos W."/>
            <person name="He G."/>
            <person name="Johnson J."/>
            <person name="Barry K.W."/>
            <person name="Grigoriev I.V."/>
            <person name="Nagy L."/>
            <person name="Hibbett D."/>
            <person name="Henrissat B."/>
            <person name="Matheny P.B."/>
            <person name="Labbe J."/>
            <person name="Martin F."/>
        </authorList>
    </citation>
    <scope>NUCLEOTIDE SEQUENCE</scope>
    <source>
        <strain evidence="1">FP105234-sp</strain>
    </source>
</reference>
<evidence type="ECO:0000313" key="2">
    <source>
        <dbReference type="Proteomes" id="UP000814033"/>
    </source>
</evidence>
<proteinExistence type="predicted"/>
<reference evidence="1" key="2">
    <citation type="journal article" date="2022" name="New Phytol.">
        <title>Evolutionary transition to the ectomycorrhizal habit in the genomes of a hyperdiverse lineage of mushroom-forming fungi.</title>
        <authorList>
            <person name="Looney B."/>
            <person name="Miyauchi S."/>
            <person name="Morin E."/>
            <person name="Drula E."/>
            <person name="Courty P.E."/>
            <person name="Kohler A."/>
            <person name="Kuo A."/>
            <person name="LaButti K."/>
            <person name="Pangilinan J."/>
            <person name="Lipzen A."/>
            <person name="Riley R."/>
            <person name="Andreopoulos W."/>
            <person name="He G."/>
            <person name="Johnson J."/>
            <person name="Nolan M."/>
            <person name="Tritt A."/>
            <person name="Barry K.W."/>
            <person name="Grigoriev I.V."/>
            <person name="Nagy L.G."/>
            <person name="Hibbett D."/>
            <person name="Henrissat B."/>
            <person name="Matheny P.B."/>
            <person name="Labbe J."/>
            <person name="Martin F.M."/>
        </authorList>
    </citation>
    <scope>NUCLEOTIDE SEQUENCE</scope>
    <source>
        <strain evidence="1">FP105234-sp</strain>
    </source>
</reference>
<dbReference type="EMBL" id="MU275969">
    <property type="protein sequence ID" value="KAI0044859.1"/>
    <property type="molecule type" value="Genomic_DNA"/>
</dbReference>
<protein>
    <submittedName>
        <fullName evidence="1">Uncharacterized protein</fullName>
    </submittedName>
</protein>
<organism evidence="1 2">
    <name type="scientific">Auriscalpium vulgare</name>
    <dbReference type="NCBI Taxonomy" id="40419"/>
    <lineage>
        <taxon>Eukaryota</taxon>
        <taxon>Fungi</taxon>
        <taxon>Dikarya</taxon>
        <taxon>Basidiomycota</taxon>
        <taxon>Agaricomycotina</taxon>
        <taxon>Agaricomycetes</taxon>
        <taxon>Russulales</taxon>
        <taxon>Auriscalpiaceae</taxon>
        <taxon>Auriscalpium</taxon>
    </lineage>
</organism>
<keyword evidence="2" id="KW-1185">Reference proteome</keyword>